<dbReference type="EMBL" id="JAQIZT010000013">
    <property type="protein sequence ID" value="KAJ6973917.1"/>
    <property type="molecule type" value="Genomic_DNA"/>
</dbReference>
<keyword evidence="1" id="KW-0732">Signal</keyword>
<sequence length="92" mass="10502">MAAYVMLTRLMVVILGVRALGNAIRIKANKKEFICPESPFPLKIVRSETAITGMRLPYAVPTVQCWPRVLFFAYFGEEVLPDCKNFHHTRSM</sequence>
<proteinExistence type="predicted"/>
<evidence type="ECO:0000313" key="3">
    <source>
        <dbReference type="Proteomes" id="UP001164929"/>
    </source>
</evidence>
<reference evidence="2" key="1">
    <citation type="journal article" date="2023" name="Mol. Ecol. Resour.">
        <title>Chromosome-level genome assembly of a triploid poplar Populus alba 'Berolinensis'.</title>
        <authorList>
            <person name="Chen S."/>
            <person name="Yu Y."/>
            <person name="Wang X."/>
            <person name="Wang S."/>
            <person name="Zhang T."/>
            <person name="Zhou Y."/>
            <person name="He R."/>
            <person name="Meng N."/>
            <person name="Wang Y."/>
            <person name="Liu W."/>
            <person name="Liu Z."/>
            <person name="Liu J."/>
            <person name="Guo Q."/>
            <person name="Huang H."/>
            <person name="Sederoff R.R."/>
            <person name="Wang G."/>
            <person name="Qu G."/>
            <person name="Chen S."/>
        </authorList>
    </citation>
    <scope>NUCLEOTIDE SEQUENCE</scope>
    <source>
        <strain evidence="2">SC-2020</strain>
    </source>
</reference>
<keyword evidence="3" id="KW-1185">Reference proteome</keyword>
<evidence type="ECO:0008006" key="4">
    <source>
        <dbReference type="Google" id="ProtNLM"/>
    </source>
</evidence>
<feature type="signal peptide" evidence="1">
    <location>
        <begin position="1"/>
        <end position="23"/>
    </location>
</feature>
<name>A0AAD6LVI2_9ROSI</name>
<accession>A0AAD6LVI2</accession>
<gene>
    <name evidence="2" type="ORF">NC653_030068</name>
</gene>
<evidence type="ECO:0000256" key="1">
    <source>
        <dbReference type="SAM" id="SignalP"/>
    </source>
</evidence>
<dbReference type="Proteomes" id="UP001164929">
    <property type="component" value="Chromosome 13"/>
</dbReference>
<dbReference type="AlphaFoldDB" id="A0AAD6LVI2"/>
<feature type="chain" id="PRO_5041904902" description="Secreted protein" evidence="1">
    <location>
        <begin position="24"/>
        <end position="92"/>
    </location>
</feature>
<evidence type="ECO:0000313" key="2">
    <source>
        <dbReference type="EMBL" id="KAJ6973917.1"/>
    </source>
</evidence>
<protein>
    <recommendedName>
        <fullName evidence="4">Secreted protein</fullName>
    </recommendedName>
</protein>
<comment type="caution">
    <text evidence="2">The sequence shown here is derived from an EMBL/GenBank/DDBJ whole genome shotgun (WGS) entry which is preliminary data.</text>
</comment>
<organism evidence="2 3">
    <name type="scientific">Populus alba x Populus x berolinensis</name>
    <dbReference type="NCBI Taxonomy" id="444605"/>
    <lineage>
        <taxon>Eukaryota</taxon>
        <taxon>Viridiplantae</taxon>
        <taxon>Streptophyta</taxon>
        <taxon>Embryophyta</taxon>
        <taxon>Tracheophyta</taxon>
        <taxon>Spermatophyta</taxon>
        <taxon>Magnoliopsida</taxon>
        <taxon>eudicotyledons</taxon>
        <taxon>Gunneridae</taxon>
        <taxon>Pentapetalae</taxon>
        <taxon>rosids</taxon>
        <taxon>fabids</taxon>
        <taxon>Malpighiales</taxon>
        <taxon>Salicaceae</taxon>
        <taxon>Saliceae</taxon>
        <taxon>Populus</taxon>
    </lineage>
</organism>